<comment type="caution">
    <text evidence="1">The sequence shown here is derived from an EMBL/GenBank/DDBJ whole genome shotgun (WGS) entry which is preliminary data.</text>
</comment>
<dbReference type="Proteomes" id="UP000240811">
    <property type="component" value="Unassembled WGS sequence"/>
</dbReference>
<name>A0A2T4VX32_9HYPH</name>
<organism evidence="1 2">
    <name type="scientific">Candidatus Liberibacter europaeus</name>
    <dbReference type="NCBI Taxonomy" id="744859"/>
    <lineage>
        <taxon>Bacteria</taxon>
        <taxon>Pseudomonadati</taxon>
        <taxon>Pseudomonadota</taxon>
        <taxon>Alphaproteobacteria</taxon>
        <taxon>Hyphomicrobiales</taxon>
        <taxon>Rhizobiaceae</taxon>
        <taxon>Liberibacter</taxon>
    </lineage>
</organism>
<reference evidence="2" key="1">
    <citation type="submission" date="2018-02" db="EMBL/GenBank/DDBJ databases">
        <title>Genome sequence of Candidatus Liberibacter europaeus.</title>
        <authorList>
            <person name="Frampton R.A."/>
            <person name="Thompson S.M."/>
            <person name="David C."/>
            <person name="Addison S.M."/>
            <person name="Smith G.R."/>
        </authorList>
    </citation>
    <scope>NUCLEOTIDE SEQUENCE [LARGE SCALE GENOMIC DNA]</scope>
</reference>
<proteinExistence type="predicted"/>
<dbReference type="EMBL" id="PSQJ01000004">
    <property type="protein sequence ID" value="PTL86336.1"/>
    <property type="molecule type" value="Genomic_DNA"/>
</dbReference>
<gene>
    <name evidence="1" type="ORF">C4617_03790</name>
</gene>
<evidence type="ECO:0000313" key="2">
    <source>
        <dbReference type="Proteomes" id="UP000240811"/>
    </source>
</evidence>
<protein>
    <submittedName>
        <fullName evidence="1">Uncharacterized protein</fullName>
    </submittedName>
</protein>
<evidence type="ECO:0000313" key="1">
    <source>
        <dbReference type="EMBL" id="PTL86336.1"/>
    </source>
</evidence>
<dbReference type="AlphaFoldDB" id="A0A2T4VX32"/>
<accession>A0A2T4VX32</accession>
<sequence length="529" mass="59898">MPRFINKDQYSLFPRMDEESSLPQHNYLHFPIGIQKYGENTACILRNFWPALQGPIIRGGCKKICVLNNNSTVVSAFSYHSGSQHRVFLATDREIYDATHSSLMEPITACVTKMKSGDWSTFQYTTPDKTFLIALNGHDERHIYDGKEWKSDHPKIFFDGYNKEVSIQLSYGWMFKNRQWYIAVDSMDAWYLPVRSLGGVAKVFPLGGIMQLGGSLLLGFSWSTESGDGLSALCVFVSTIGEVAVYGGDDPDSHSSFSLKAIYHIGRPLGKNAIAFVKNDVWIATTNGLISMKNILLMEDKESLPLSWIIQEEWKQSIIAAPTGWTLTIWEKRNMLLVTCPKNSILPDKTFVMNIASSNHWSSFHNWLTQAYVIFNENLFFGDYEGSFWQGDTTGSDNKKPFFAVYLSSFKDNYSILGTKRKACLANIGIQACRRPNIKLFARADYDKSYPNFSKATTNNDSIISGIWDDSSWDVASWTDDFFLRKKILFNFCQNVRAYGNFFAIGCIVVSAGRDSNDIQINNAKLLIE</sequence>